<feature type="signal peptide" evidence="1">
    <location>
        <begin position="1"/>
        <end position="22"/>
    </location>
</feature>
<name>G0SGR9_CHATD</name>
<dbReference type="RefSeq" id="XP_006697026.1">
    <property type="nucleotide sequence ID" value="XM_006696963.1"/>
</dbReference>
<evidence type="ECO:0000313" key="2">
    <source>
        <dbReference type="EMBL" id="EGS17408.1"/>
    </source>
</evidence>
<organism evidence="3">
    <name type="scientific">Chaetomium thermophilum (strain DSM 1495 / CBS 144.50 / IMI 039719)</name>
    <name type="common">Thermochaetoides thermophila</name>
    <dbReference type="NCBI Taxonomy" id="759272"/>
    <lineage>
        <taxon>Eukaryota</taxon>
        <taxon>Fungi</taxon>
        <taxon>Dikarya</taxon>
        <taxon>Ascomycota</taxon>
        <taxon>Pezizomycotina</taxon>
        <taxon>Sordariomycetes</taxon>
        <taxon>Sordariomycetidae</taxon>
        <taxon>Sordariales</taxon>
        <taxon>Chaetomiaceae</taxon>
        <taxon>Thermochaetoides</taxon>
    </lineage>
</organism>
<dbReference type="Proteomes" id="UP000008066">
    <property type="component" value="Unassembled WGS sequence"/>
</dbReference>
<dbReference type="KEGG" id="cthr:CTHT_0067330"/>
<feature type="chain" id="PRO_5003409231" evidence="1">
    <location>
        <begin position="23"/>
        <end position="172"/>
    </location>
</feature>
<dbReference type="OMA" id="SAELAIC"/>
<evidence type="ECO:0000256" key="1">
    <source>
        <dbReference type="SAM" id="SignalP"/>
    </source>
</evidence>
<dbReference type="GeneID" id="18260771"/>
<sequence>MFLSRFFFILLSSLGFFTLSFAAAVPRDWNEKYHHPRVLVPQSYYEVLRLRSTAFLNSRFIATNIVCLDRSKRIPTKDESTSLLSICPSFSTSPSATAKCGISQREVSARSGAAEIKLQAVRENETVVSLTKERWVQCVAAAREVCPTGSVEAVCVGVASRGGDVKFTLTGV</sequence>
<evidence type="ECO:0000313" key="3">
    <source>
        <dbReference type="Proteomes" id="UP000008066"/>
    </source>
</evidence>
<dbReference type="AlphaFoldDB" id="G0SGR9"/>
<proteinExistence type="predicted"/>
<protein>
    <submittedName>
        <fullName evidence="2">Uncharacterized protein</fullName>
    </submittedName>
</protein>
<gene>
    <name evidence="2" type="ORF">CTHT_0067330</name>
</gene>
<dbReference type="HOGENOM" id="CLU_123479_0_0_1"/>
<keyword evidence="3" id="KW-1185">Reference proteome</keyword>
<accession>G0SGR9</accession>
<dbReference type="EMBL" id="GL988047">
    <property type="protein sequence ID" value="EGS17408.1"/>
    <property type="molecule type" value="Genomic_DNA"/>
</dbReference>
<keyword evidence="1" id="KW-0732">Signal</keyword>
<dbReference type="OrthoDB" id="2097653at2759"/>
<reference evidence="2 3" key="1">
    <citation type="journal article" date="2011" name="Cell">
        <title>Insight into structure and assembly of the nuclear pore complex by utilizing the genome of a eukaryotic thermophile.</title>
        <authorList>
            <person name="Amlacher S."/>
            <person name="Sarges P."/>
            <person name="Flemming D."/>
            <person name="van Noort V."/>
            <person name="Kunze R."/>
            <person name="Devos D.P."/>
            <person name="Arumugam M."/>
            <person name="Bork P."/>
            <person name="Hurt E."/>
        </authorList>
    </citation>
    <scope>NUCLEOTIDE SEQUENCE [LARGE SCALE GENOMIC DNA]</scope>
    <source>
        <strain evidence="3">DSM 1495 / CBS 144.50 / IMI 039719</strain>
    </source>
</reference>